<organism evidence="1 2">
    <name type="scientific">Candidatus Dojkabacteria bacterium</name>
    <dbReference type="NCBI Taxonomy" id="2099670"/>
    <lineage>
        <taxon>Bacteria</taxon>
        <taxon>Candidatus Dojkabacteria</taxon>
    </lineage>
</organism>
<name>A0A5C7J6I3_9BACT</name>
<comment type="caution">
    <text evidence="1">The sequence shown here is derived from an EMBL/GenBank/DDBJ whole genome shotgun (WGS) entry which is preliminary data.</text>
</comment>
<evidence type="ECO:0000313" key="1">
    <source>
        <dbReference type="EMBL" id="TXG77073.1"/>
    </source>
</evidence>
<sequence length="104" mass="11543">MKIHIDFSIFQSPVKAYGNVSGTLDLPSIPISGDTISFMFSNTPEMMPNVGFSGMLAVENRRYDVNQEIAFSLSLESIVLESAEAAEKIMSYFEKGFGLFGIRY</sequence>
<evidence type="ECO:0000313" key="2">
    <source>
        <dbReference type="Proteomes" id="UP000321026"/>
    </source>
</evidence>
<dbReference type="Proteomes" id="UP000321026">
    <property type="component" value="Unassembled WGS sequence"/>
</dbReference>
<dbReference type="AlphaFoldDB" id="A0A5C7J6I3"/>
<gene>
    <name evidence="1" type="ORF">E6Q11_03415</name>
</gene>
<proteinExistence type="predicted"/>
<accession>A0A5C7J6I3</accession>
<dbReference type="EMBL" id="SSDS01000055">
    <property type="protein sequence ID" value="TXG77073.1"/>
    <property type="molecule type" value="Genomic_DNA"/>
</dbReference>
<reference evidence="1 2" key="1">
    <citation type="submission" date="2018-09" db="EMBL/GenBank/DDBJ databases">
        <title>Metagenome Assembled Genomes from an Advanced Water Purification Facility.</title>
        <authorList>
            <person name="Stamps B.W."/>
            <person name="Spear J.R."/>
        </authorList>
    </citation>
    <scope>NUCLEOTIDE SEQUENCE [LARGE SCALE GENOMIC DNA]</scope>
    <source>
        <strain evidence="1">Bin_63_2</strain>
    </source>
</reference>
<protein>
    <submittedName>
        <fullName evidence="1">Uncharacterized protein</fullName>
    </submittedName>
</protein>